<dbReference type="EMBL" id="BARU01009666">
    <property type="protein sequence ID" value="GAH40025.1"/>
    <property type="molecule type" value="Genomic_DNA"/>
</dbReference>
<dbReference type="AlphaFoldDB" id="X1G5D6"/>
<evidence type="ECO:0000256" key="1">
    <source>
        <dbReference type="SAM" id="MobiDB-lite"/>
    </source>
</evidence>
<feature type="non-terminal residue" evidence="2">
    <location>
        <position position="49"/>
    </location>
</feature>
<sequence>MLPQYNPAKDQADHGNNVEEQGSLTRLHRAQGLVKGKEGADRGKDPEKP</sequence>
<gene>
    <name evidence="2" type="ORF">S03H2_18610</name>
</gene>
<feature type="region of interest" description="Disordered" evidence="1">
    <location>
        <begin position="1"/>
        <end position="49"/>
    </location>
</feature>
<reference evidence="2" key="1">
    <citation type="journal article" date="2014" name="Front. Microbiol.">
        <title>High frequency of phylogenetically diverse reductive dehalogenase-homologous genes in deep subseafloor sedimentary metagenomes.</title>
        <authorList>
            <person name="Kawai M."/>
            <person name="Futagami T."/>
            <person name="Toyoda A."/>
            <person name="Takaki Y."/>
            <person name="Nishi S."/>
            <person name="Hori S."/>
            <person name="Arai W."/>
            <person name="Tsubouchi T."/>
            <person name="Morono Y."/>
            <person name="Uchiyama I."/>
            <person name="Ito T."/>
            <person name="Fujiyama A."/>
            <person name="Inagaki F."/>
            <person name="Takami H."/>
        </authorList>
    </citation>
    <scope>NUCLEOTIDE SEQUENCE</scope>
    <source>
        <strain evidence="2">Expedition CK06-06</strain>
    </source>
</reference>
<protein>
    <submittedName>
        <fullName evidence="2">Uncharacterized protein</fullName>
    </submittedName>
</protein>
<organism evidence="2">
    <name type="scientific">marine sediment metagenome</name>
    <dbReference type="NCBI Taxonomy" id="412755"/>
    <lineage>
        <taxon>unclassified sequences</taxon>
        <taxon>metagenomes</taxon>
        <taxon>ecological metagenomes</taxon>
    </lineage>
</organism>
<comment type="caution">
    <text evidence="2">The sequence shown here is derived from an EMBL/GenBank/DDBJ whole genome shotgun (WGS) entry which is preliminary data.</text>
</comment>
<name>X1G5D6_9ZZZZ</name>
<evidence type="ECO:0000313" key="2">
    <source>
        <dbReference type="EMBL" id="GAH40025.1"/>
    </source>
</evidence>
<accession>X1G5D6</accession>
<proteinExistence type="predicted"/>
<feature type="compositionally biased region" description="Basic and acidic residues" evidence="1">
    <location>
        <begin position="35"/>
        <end position="49"/>
    </location>
</feature>